<reference evidence="1 2" key="1">
    <citation type="journal article" date="2017" name="Mol. Biol. Evol.">
        <title>The 4-celled Tetrabaena socialis nuclear genome reveals the essential components for genetic control of cell number at the origin of multicellularity in the volvocine lineage.</title>
        <authorList>
            <person name="Featherston J."/>
            <person name="Arakaki Y."/>
            <person name="Hanschen E.R."/>
            <person name="Ferris P.J."/>
            <person name="Michod R.E."/>
            <person name="Olson B.J.S.C."/>
            <person name="Nozaki H."/>
            <person name="Durand P.M."/>
        </authorList>
    </citation>
    <scope>NUCLEOTIDE SEQUENCE [LARGE SCALE GENOMIC DNA]</scope>
    <source>
        <strain evidence="1 2">NIES-571</strain>
    </source>
</reference>
<name>A0A2J7ZGK9_9CHLO</name>
<keyword evidence="2" id="KW-1185">Reference proteome</keyword>
<accession>A0A2J7ZGK9</accession>
<evidence type="ECO:0000313" key="1">
    <source>
        <dbReference type="EMBL" id="PNG99369.1"/>
    </source>
</evidence>
<dbReference type="EMBL" id="PGGS01003099">
    <property type="protein sequence ID" value="PNG99369.1"/>
    <property type="molecule type" value="Genomic_DNA"/>
</dbReference>
<dbReference type="AlphaFoldDB" id="A0A2J7ZGK9"/>
<dbReference type="PANTHER" id="PTHR19446">
    <property type="entry name" value="REVERSE TRANSCRIPTASES"/>
    <property type="match status" value="1"/>
</dbReference>
<proteinExistence type="predicted"/>
<evidence type="ECO:0008006" key="3">
    <source>
        <dbReference type="Google" id="ProtNLM"/>
    </source>
</evidence>
<organism evidence="1 2">
    <name type="scientific">Tetrabaena socialis</name>
    <dbReference type="NCBI Taxonomy" id="47790"/>
    <lineage>
        <taxon>Eukaryota</taxon>
        <taxon>Viridiplantae</taxon>
        <taxon>Chlorophyta</taxon>
        <taxon>core chlorophytes</taxon>
        <taxon>Chlorophyceae</taxon>
        <taxon>CS clade</taxon>
        <taxon>Chlamydomonadales</taxon>
        <taxon>Tetrabaenaceae</taxon>
        <taxon>Tetrabaena</taxon>
    </lineage>
</organism>
<gene>
    <name evidence="1" type="ORF">TSOC_014858</name>
</gene>
<dbReference type="OrthoDB" id="536038at2759"/>
<comment type="caution">
    <text evidence="1">The sequence shown here is derived from an EMBL/GenBank/DDBJ whole genome shotgun (WGS) entry which is preliminary data.</text>
</comment>
<feature type="non-terminal residue" evidence="1">
    <location>
        <position position="332"/>
    </location>
</feature>
<dbReference type="InterPro" id="IPR036691">
    <property type="entry name" value="Endo/exonu/phosph_ase_sf"/>
</dbReference>
<feature type="non-terminal residue" evidence="1">
    <location>
        <position position="1"/>
    </location>
</feature>
<protein>
    <recommendedName>
        <fullName evidence="3">Endonuclease/exonuclease/phosphatase domain-containing protein</fullName>
    </recommendedName>
</protein>
<dbReference type="SUPFAM" id="SSF56219">
    <property type="entry name" value="DNase I-like"/>
    <property type="match status" value="1"/>
</dbReference>
<evidence type="ECO:0000313" key="2">
    <source>
        <dbReference type="Proteomes" id="UP000236333"/>
    </source>
</evidence>
<dbReference type="Proteomes" id="UP000236333">
    <property type="component" value="Unassembled WGS sequence"/>
</dbReference>
<dbReference type="Gene3D" id="3.60.10.10">
    <property type="entry name" value="Endonuclease/exonuclease/phosphatase"/>
    <property type="match status" value="1"/>
</dbReference>
<sequence length="332" mass="35016">YLETDRELLLGGDFNFVVEAVDESVPSACRRQGAAELGSLMAAFGLVDAWPGRGRGPGFTHVATNAPGSAARLDRWLVGPAAQPWVAGVQLVQGAPGDHTGVLLCLRLPDLPPLGRRGWSLPTYQLYHPSLLAQLQAAVAAQVISTGVAADTRDVWEALKAFLRATADHLHRQYSREQAEELFWQQQTAAAALASYSLDTSVVHRQQALGHATTQLKVPGDAAPASLAQVDFSSTISRAATAHFSSDAPTGLFRPGAVDVPAQQTLLAQLRRTLPPELQQAAEGPAGDGSFVLSELAAALQGCAPGKAPGTDGLPHEVYKVLWPQLGPLLLA</sequence>